<reference evidence="1 2" key="1">
    <citation type="submission" date="2014-06" db="EMBL/GenBank/DDBJ databases">
        <title>Whole Genome Sequences of Three Symbiotic Endozoicomonas Bacteria.</title>
        <authorList>
            <person name="Neave M.J."/>
            <person name="Apprill A."/>
            <person name="Voolstra C.R."/>
        </authorList>
    </citation>
    <scope>NUCLEOTIDE SEQUENCE [LARGE SCALE GENOMIC DNA]</scope>
    <source>
        <strain evidence="1 2">DSM 25634</strain>
    </source>
</reference>
<dbReference type="RefSeq" id="WP_034832386.1">
    <property type="nucleotide sequence ID" value="NZ_JOKH01000001.1"/>
</dbReference>
<dbReference type="EMBL" id="JOKH01000001">
    <property type="protein sequence ID" value="KEQ18905.1"/>
    <property type="molecule type" value="Genomic_DNA"/>
</dbReference>
<accession>A0A081NKD2</accession>
<dbReference type="STRING" id="1137799.GZ78_02305"/>
<evidence type="ECO:0000313" key="1">
    <source>
        <dbReference type="EMBL" id="KEQ18905.1"/>
    </source>
</evidence>
<dbReference type="AlphaFoldDB" id="A0A081NKD2"/>
<protein>
    <submittedName>
        <fullName evidence="1">Uncharacterized protein</fullName>
    </submittedName>
</protein>
<comment type="caution">
    <text evidence="1">The sequence shown here is derived from an EMBL/GenBank/DDBJ whole genome shotgun (WGS) entry which is preliminary data.</text>
</comment>
<evidence type="ECO:0000313" key="2">
    <source>
        <dbReference type="Proteomes" id="UP000028073"/>
    </source>
</evidence>
<gene>
    <name evidence="1" type="ORF">GZ78_02305</name>
</gene>
<proteinExistence type="predicted"/>
<sequence length="83" mass="9042">MGDLPDDTYEDLTMAFKDVRTLSGNKPELEKLLAEILKLKSIDPRLSEFAQKIEEFVKPLLAPVKGVQGASGDNRQGVPSKGG</sequence>
<keyword evidence="2" id="KW-1185">Reference proteome</keyword>
<dbReference type="Proteomes" id="UP000028073">
    <property type="component" value="Unassembled WGS sequence"/>
</dbReference>
<name>A0A081NKD2_9GAMM</name>
<organism evidence="1 2">
    <name type="scientific">Endozoicomonas numazuensis</name>
    <dbReference type="NCBI Taxonomy" id="1137799"/>
    <lineage>
        <taxon>Bacteria</taxon>
        <taxon>Pseudomonadati</taxon>
        <taxon>Pseudomonadota</taxon>
        <taxon>Gammaproteobacteria</taxon>
        <taxon>Oceanospirillales</taxon>
        <taxon>Endozoicomonadaceae</taxon>
        <taxon>Endozoicomonas</taxon>
    </lineage>
</organism>